<evidence type="ECO:0000313" key="1">
    <source>
        <dbReference type="Proteomes" id="UP000000437"/>
    </source>
</evidence>
<reference evidence="2" key="1">
    <citation type="submission" date="2025-08" db="UniProtKB">
        <authorList>
            <consortium name="RefSeq"/>
        </authorList>
    </citation>
    <scope>IDENTIFICATION</scope>
    <source>
        <strain evidence="2">Tuebingen</strain>
        <tissue evidence="2">Fibroblasts and whole tissue</tissue>
    </source>
</reference>
<organism evidence="1 2">
    <name type="scientific">Danio rerio</name>
    <name type="common">Zebrafish</name>
    <name type="synonym">Brachydanio rerio</name>
    <dbReference type="NCBI Taxonomy" id="7955"/>
    <lineage>
        <taxon>Eukaryota</taxon>
        <taxon>Metazoa</taxon>
        <taxon>Chordata</taxon>
        <taxon>Craniata</taxon>
        <taxon>Vertebrata</taxon>
        <taxon>Euteleostomi</taxon>
        <taxon>Actinopterygii</taxon>
        <taxon>Neopterygii</taxon>
        <taxon>Teleostei</taxon>
        <taxon>Ostariophysi</taxon>
        <taxon>Cypriniformes</taxon>
        <taxon>Danionidae</taxon>
        <taxon>Danioninae</taxon>
        <taxon>Danio</taxon>
    </lineage>
</organism>
<dbReference type="RefSeq" id="XP_073766066.1">
    <property type="nucleotide sequence ID" value="XM_073909965.1"/>
</dbReference>
<protein>
    <submittedName>
        <fullName evidence="2">Uncharacterized protein</fullName>
    </submittedName>
</protein>
<dbReference type="Proteomes" id="UP000000437">
    <property type="component" value="Chromosome 8"/>
</dbReference>
<accession>A0AC58G8M2</accession>
<name>A0AC58G8M2_DANRE</name>
<gene>
    <name evidence="2" type="primary">LOC137496302</name>
</gene>
<proteinExistence type="predicted"/>
<keyword evidence="1" id="KW-1185">Reference proteome</keyword>
<sequence>MVRKKRIKPEEDAKESILSGKDKAFIEGREINPFKGRGVFALEHIEPSRFVVEYRGILSHSKHVEDINSNYLFEFTFNGTHYCIDASKEDGSLGRLVNDDHRNPNCKVKKIVLKGRPHLCLFSIRDIFPDEEITFNYGDFSWPWRSRELCEKSVSEIKCSAKTSTSGKDTELCEESLVSEIKCSAKTSTSEKDTELCRESSVAMIDCSVKTSTSGKDKELCEESMSEIKCSAKTSTSGKDTKLCEESSVAMIDCSAKTSTSRKKKELCRESSVAMIDCSVKTSTSGKDKELCEESMSEIKCSAKTSTSGKDTELCRESSVAMIDCSVKTSTSGKDKELCEESMSEIKCSAKTSTSGKDTELCRESSVAMIDCSVKTSTSGKDKELCEESMSEIKCSAKTSTSGKDTCHHEVHSTVISSLDSCDNCSGPVSSRKWLALTCKLCSKSWHKTCFLKNMRMPEVEFSSFEETSSDETYSPCPQTSSDDSSDFIPDSQKNSDSEDSSVQTSKPPSCKTPQSDFLKKTKSVAQLINSHTQDVVCDKNSSAEDLVPVTPTKSFDKQSAIDSVSSLKETPQKTQSTHKNYCFVCKKPQSKISRHFKKHQESDKEITAAFLLPKNSRDRKRLLEKLRNRGNYEHNQEVMESKSGPLKVRRRPGRSESKVSAKLYVHCVYCKGLFVRKELWRHTRRCPSKVFSESEATGKAKVLVLADIAESTYSQAISPEVWKILGNMKNDDISSVVRNDFLILQLSQSLYNKHGSDPTKSEYIRQKVREMARLLITLRRKHSIFTFEDAVKPNNFYKVIEAVKDVAGYDEKSHSYKTPSLALKLGHSLNKIGDIILCRAIAAEDDDMTKAAERFKILCSSEWAEHVSHAALATLSKSKFNKPSTIPFTQDVQLLHQHLERKAGEAFDTLKNHESSQTYSELTKVTLTQVIIFNRCRAGEVSKMTLACFKRRDQSELHEDIALGLSPFEQKMSKHFKRVEIMGKRGRKVAILLNPEILRAIELLVDKRDACGVDRENPYLFGRPKCSPTSFFRGQDCIRLFASQCGAKNPEHLKSTQLRKQVATMSQILNLKDNELDQLANFLGHDIRVHRDYYRLPDATIEIAKISKLLLAMEKGNLASFQGKSLDEIEIEHEIDLELEEDDVSDDEDSDPETKSKDPTNEVRENKKGIEFTQKETSKGKRKMSPDEAESTLEAKSRRVVKKPWSQTEVSAVMKHFKSHILKRHLATKSECEQCKIAEDPVLRERTIQNIRDFVRNRGLQMKKKC</sequence>
<evidence type="ECO:0000313" key="2">
    <source>
        <dbReference type="RefSeq" id="XP_073766066.1"/>
    </source>
</evidence>